<keyword evidence="3 6" id="KW-1133">Transmembrane helix</keyword>
<evidence type="ECO:0000256" key="5">
    <source>
        <dbReference type="ARBA" id="ARBA00034834"/>
    </source>
</evidence>
<evidence type="ECO:0000256" key="1">
    <source>
        <dbReference type="ARBA" id="ARBA00004141"/>
    </source>
</evidence>
<evidence type="ECO:0000313" key="7">
    <source>
        <dbReference type="EMBL" id="KAK3774741.1"/>
    </source>
</evidence>
<evidence type="ECO:0000256" key="4">
    <source>
        <dbReference type="ARBA" id="ARBA00023136"/>
    </source>
</evidence>
<sequence>MAKKIIFDKNYFVLPATHHILTVSAFIPFCMVTAYNPALIPESLGFVRTASFYLAENYPILTMVLGYNPPIVHGLEAVYAAYLCSNAGMTTSTTVKWVLSTLVFGFSSVLLKLRPYLQNAKKSQP</sequence>
<name>A0AAE0ZTH8_9GAST</name>
<evidence type="ECO:0000256" key="2">
    <source>
        <dbReference type="ARBA" id="ARBA00022692"/>
    </source>
</evidence>
<protein>
    <recommendedName>
        <fullName evidence="5">Transmembrane protein 254</fullName>
    </recommendedName>
</protein>
<evidence type="ECO:0000256" key="6">
    <source>
        <dbReference type="SAM" id="Phobius"/>
    </source>
</evidence>
<dbReference type="Pfam" id="PF14934">
    <property type="entry name" value="TMEM254"/>
    <property type="match status" value="1"/>
</dbReference>
<accession>A0AAE0ZTH8</accession>
<dbReference type="GO" id="GO:0016020">
    <property type="term" value="C:membrane"/>
    <property type="evidence" value="ECO:0007669"/>
    <property type="project" value="UniProtKB-SubCell"/>
</dbReference>
<keyword evidence="8" id="KW-1185">Reference proteome</keyword>
<dbReference type="PANTHER" id="PTHR34104:SF3">
    <property type="entry name" value="TRANSMEMBRANE PROTEIN 254"/>
    <property type="match status" value="1"/>
</dbReference>
<comment type="subcellular location">
    <subcellularLocation>
        <location evidence="1">Membrane</location>
        <topology evidence="1">Multi-pass membrane protein</topology>
    </subcellularLocation>
</comment>
<keyword evidence="2 6" id="KW-0812">Transmembrane</keyword>
<dbReference type="Proteomes" id="UP001283361">
    <property type="component" value="Unassembled WGS sequence"/>
</dbReference>
<gene>
    <name evidence="7" type="ORF">RRG08_050900</name>
</gene>
<dbReference type="EMBL" id="JAWDGP010003389">
    <property type="protein sequence ID" value="KAK3774741.1"/>
    <property type="molecule type" value="Genomic_DNA"/>
</dbReference>
<feature type="transmembrane region" description="Helical" evidence="6">
    <location>
        <begin position="95"/>
        <end position="113"/>
    </location>
</feature>
<dbReference type="AlphaFoldDB" id="A0AAE0ZTH8"/>
<reference evidence="7" key="1">
    <citation type="journal article" date="2023" name="G3 (Bethesda)">
        <title>A reference genome for the long-term kleptoplast-retaining sea slug Elysia crispata morphotype clarki.</title>
        <authorList>
            <person name="Eastman K.E."/>
            <person name="Pendleton A.L."/>
            <person name="Shaikh M.A."/>
            <person name="Suttiyut T."/>
            <person name="Ogas R."/>
            <person name="Tomko P."/>
            <person name="Gavelis G."/>
            <person name="Widhalm J.R."/>
            <person name="Wisecaver J.H."/>
        </authorList>
    </citation>
    <scope>NUCLEOTIDE SEQUENCE</scope>
    <source>
        <strain evidence="7">ECLA1</strain>
    </source>
</reference>
<evidence type="ECO:0000256" key="3">
    <source>
        <dbReference type="ARBA" id="ARBA00022989"/>
    </source>
</evidence>
<dbReference type="InterPro" id="IPR028110">
    <property type="entry name" value="TMEM254"/>
</dbReference>
<comment type="caution">
    <text evidence="7">The sequence shown here is derived from an EMBL/GenBank/DDBJ whole genome shotgun (WGS) entry which is preliminary data.</text>
</comment>
<keyword evidence="4 6" id="KW-0472">Membrane</keyword>
<evidence type="ECO:0000313" key="8">
    <source>
        <dbReference type="Proteomes" id="UP001283361"/>
    </source>
</evidence>
<proteinExistence type="predicted"/>
<organism evidence="7 8">
    <name type="scientific">Elysia crispata</name>
    <name type="common">lettuce slug</name>
    <dbReference type="NCBI Taxonomy" id="231223"/>
    <lineage>
        <taxon>Eukaryota</taxon>
        <taxon>Metazoa</taxon>
        <taxon>Spiralia</taxon>
        <taxon>Lophotrochozoa</taxon>
        <taxon>Mollusca</taxon>
        <taxon>Gastropoda</taxon>
        <taxon>Heterobranchia</taxon>
        <taxon>Euthyneura</taxon>
        <taxon>Panpulmonata</taxon>
        <taxon>Sacoglossa</taxon>
        <taxon>Placobranchoidea</taxon>
        <taxon>Plakobranchidae</taxon>
        <taxon>Elysia</taxon>
    </lineage>
</organism>
<dbReference type="PANTHER" id="PTHR34104">
    <property type="entry name" value="TRANSMEMBRANE PROTEIN 254"/>
    <property type="match status" value="1"/>
</dbReference>
<feature type="transmembrane region" description="Helical" evidence="6">
    <location>
        <begin position="12"/>
        <end position="35"/>
    </location>
</feature>